<organism evidence="1">
    <name type="scientific">Compsopogon caeruleus</name>
    <dbReference type="NCBI Taxonomy" id="31354"/>
    <lineage>
        <taxon>Eukaryota</taxon>
        <taxon>Rhodophyta</taxon>
        <taxon>Compsopogonophyceae</taxon>
        <taxon>Compsopogonales</taxon>
        <taxon>Compsopogonaceae</taxon>
        <taxon>Compsopogon</taxon>
    </lineage>
</organism>
<accession>A0A7S1TFN6</accession>
<evidence type="ECO:0000313" key="1">
    <source>
        <dbReference type="EMBL" id="CAD9233088.1"/>
    </source>
</evidence>
<protein>
    <submittedName>
        <fullName evidence="1">Uncharacterized protein</fullName>
    </submittedName>
</protein>
<sequence>MVTFVVPVVTIFDCIQAGDFVALGRILKDATELSPYLPILTIAFLRGRLSTDLARVLAAVEDFELVLSLAQRMVLLVDSDEPLWVSHYVVQWARKFFNSTGESANEEAMRRMFAAWSRTLSPKFLEIVCSFLVMLGEVQPTHAVRHLFRYMRLHQAEACIFAFARNCPSRIEDIVLSLVRIERECQTQLSVAISRIFVSLAQLSRSCARLVISEIAKAQARSSSLGLLHLLMSLSHVHTGGIYYAVDNVRCAFRDSDTSLTTAFNAPNVVQETLELMVCRSIRTIDTSAKVLLEENAKIICAYSTYIDMVDDEVVGLSLCRSIVARYEFAPPESLWVAALIHLDAHSLCTMLDTSLAELLKNADADASNARHQATLDLAIALGCCSADNILHHWVFGGSFPRLRASDINNKRQSKLLDHIRVTAEMARTCHWAQVGFLLEAVSKFPPSLSLAESLSVLLQAIDSSALNHKRVASHQCKRILRGLGKVDPVSAPLAARFLLRFRLSGSWTLHLPEIRLISQHLGACPWHRSLCTWILCESSHQKKRKLGAELQAVFEQVMRGGWCSSGPRALSTLFPLEASKRARVVLFPEELFCSVRSSVLDFYPNAEAFLGQLELVLNTNRWFHRVANAHAFDDVSRLLSGQRLIVSMLLSDLTQERLPHLTEGCRARLEQTLVCVAVAAKETPNGPKEPVIPSRLD</sequence>
<gene>
    <name evidence="1" type="ORF">CCAE0312_LOCUS5173</name>
</gene>
<reference evidence="1" key="1">
    <citation type="submission" date="2021-01" db="EMBL/GenBank/DDBJ databases">
        <authorList>
            <person name="Corre E."/>
            <person name="Pelletier E."/>
            <person name="Niang G."/>
            <person name="Scheremetjew M."/>
            <person name="Finn R."/>
            <person name="Kale V."/>
            <person name="Holt S."/>
            <person name="Cochrane G."/>
            <person name="Meng A."/>
            <person name="Brown T."/>
            <person name="Cohen L."/>
        </authorList>
    </citation>
    <scope>NUCLEOTIDE SEQUENCE</scope>
    <source>
        <strain evidence="1">SAG 36.94</strain>
    </source>
</reference>
<name>A0A7S1TFN6_9RHOD</name>
<proteinExistence type="predicted"/>
<dbReference type="EMBL" id="HBGH01009327">
    <property type="protein sequence ID" value="CAD9233088.1"/>
    <property type="molecule type" value="Transcribed_RNA"/>
</dbReference>
<dbReference type="AlphaFoldDB" id="A0A7S1TFN6"/>